<dbReference type="InterPro" id="IPR002156">
    <property type="entry name" value="RNaseH_domain"/>
</dbReference>
<dbReference type="GO" id="GO:0004523">
    <property type="term" value="F:RNA-DNA hybrid ribonuclease activity"/>
    <property type="evidence" value="ECO:0007669"/>
    <property type="project" value="InterPro"/>
</dbReference>
<dbReference type="eggNOG" id="KOG1075">
    <property type="taxonomic scope" value="Eukaryota"/>
</dbReference>
<dbReference type="PANTHER" id="PTHR47074:SF11">
    <property type="entry name" value="REVERSE TRANSCRIPTASE-LIKE PROTEIN"/>
    <property type="match status" value="1"/>
</dbReference>
<dbReference type="SUPFAM" id="SSF53098">
    <property type="entry name" value="Ribonuclease H-like"/>
    <property type="match status" value="1"/>
</dbReference>
<dbReference type="Proteomes" id="UP000029121">
    <property type="component" value="Unassembled WGS sequence"/>
</dbReference>
<keyword evidence="3" id="KW-1185">Reference proteome</keyword>
<dbReference type="InterPro" id="IPR012337">
    <property type="entry name" value="RNaseH-like_sf"/>
</dbReference>
<evidence type="ECO:0000313" key="3">
    <source>
        <dbReference type="Proteomes" id="UP000029121"/>
    </source>
</evidence>
<protein>
    <recommendedName>
        <fullName evidence="1">RNase H type-1 domain-containing protein</fullName>
    </recommendedName>
</protein>
<dbReference type="InterPro" id="IPR044730">
    <property type="entry name" value="RNase_H-like_dom_plant"/>
</dbReference>
<dbReference type="AlphaFoldDB" id="R0HN42"/>
<name>R0HN42_9BRAS</name>
<organism evidence="2 3">
    <name type="scientific">Capsella rubella</name>
    <dbReference type="NCBI Taxonomy" id="81985"/>
    <lineage>
        <taxon>Eukaryota</taxon>
        <taxon>Viridiplantae</taxon>
        <taxon>Streptophyta</taxon>
        <taxon>Embryophyta</taxon>
        <taxon>Tracheophyta</taxon>
        <taxon>Spermatophyta</taxon>
        <taxon>Magnoliopsida</taxon>
        <taxon>eudicotyledons</taxon>
        <taxon>Gunneridae</taxon>
        <taxon>Pentapetalae</taxon>
        <taxon>rosids</taxon>
        <taxon>malvids</taxon>
        <taxon>Brassicales</taxon>
        <taxon>Brassicaceae</taxon>
        <taxon>Camelineae</taxon>
        <taxon>Capsella</taxon>
    </lineage>
</organism>
<gene>
    <name evidence="2" type="ORF">CARUB_v10018664mg</name>
</gene>
<evidence type="ECO:0000259" key="1">
    <source>
        <dbReference type="Pfam" id="PF13456"/>
    </source>
</evidence>
<dbReference type="InterPro" id="IPR052929">
    <property type="entry name" value="RNase_H-like_EbsB-rel"/>
</dbReference>
<dbReference type="Gene3D" id="3.30.420.10">
    <property type="entry name" value="Ribonuclease H-like superfamily/Ribonuclease H"/>
    <property type="match status" value="1"/>
</dbReference>
<dbReference type="EMBL" id="KB870809">
    <property type="protein sequence ID" value="EOA25343.1"/>
    <property type="molecule type" value="Genomic_DNA"/>
</dbReference>
<dbReference type="Pfam" id="PF13456">
    <property type="entry name" value="RVT_3"/>
    <property type="match status" value="1"/>
</dbReference>
<sequence>MICSLCYPSSIKQVYSNKAWQQAKWSQPQKRKQGAHNPAERDVHPEAIRCFSDAAWKEATLRCGMGWSIKSPGNDLLQQGSSFRTHVSSVLVAETLALKVAISAALALGATRLACFSDCQDLIRLLNSGGHANELDGLLEDIKFLCSKFISISFLFIPRSLNSEADALAKAGLVSCCSSPV</sequence>
<dbReference type="InterPro" id="IPR036397">
    <property type="entry name" value="RNaseH_sf"/>
</dbReference>
<proteinExistence type="predicted"/>
<dbReference type="PANTHER" id="PTHR47074">
    <property type="entry name" value="BNAC02G40300D PROTEIN"/>
    <property type="match status" value="1"/>
</dbReference>
<feature type="domain" description="RNase H type-1" evidence="1">
    <location>
        <begin position="52"/>
        <end position="171"/>
    </location>
</feature>
<dbReference type="GO" id="GO:0003676">
    <property type="term" value="F:nucleic acid binding"/>
    <property type="evidence" value="ECO:0007669"/>
    <property type="project" value="InterPro"/>
</dbReference>
<dbReference type="CDD" id="cd06222">
    <property type="entry name" value="RNase_H_like"/>
    <property type="match status" value="1"/>
</dbReference>
<reference evidence="3" key="1">
    <citation type="journal article" date="2013" name="Nat. Genet.">
        <title>The Capsella rubella genome and the genomic consequences of rapid mating system evolution.</title>
        <authorList>
            <person name="Slotte T."/>
            <person name="Hazzouri K.M."/>
            <person name="Agren J.A."/>
            <person name="Koenig D."/>
            <person name="Maumus F."/>
            <person name="Guo Y.L."/>
            <person name="Steige K."/>
            <person name="Platts A.E."/>
            <person name="Escobar J.S."/>
            <person name="Newman L.K."/>
            <person name="Wang W."/>
            <person name="Mandakova T."/>
            <person name="Vello E."/>
            <person name="Smith L.M."/>
            <person name="Henz S.R."/>
            <person name="Steffen J."/>
            <person name="Takuno S."/>
            <person name="Brandvain Y."/>
            <person name="Coop G."/>
            <person name="Andolfatto P."/>
            <person name="Hu T.T."/>
            <person name="Blanchette M."/>
            <person name="Clark R.M."/>
            <person name="Quesneville H."/>
            <person name="Nordborg M."/>
            <person name="Gaut B.S."/>
            <person name="Lysak M.A."/>
            <person name="Jenkins J."/>
            <person name="Grimwood J."/>
            <person name="Chapman J."/>
            <person name="Prochnik S."/>
            <person name="Shu S."/>
            <person name="Rokhsar D."/>
            <person name="Schmutz J."/>
            <person name="Weigel D."/>
            <person name="Wright S.I."/>
        </authorList>
    </citation>
    <scope>NUCLEOTIDE SEQUENCE [LARGE SCALE GENOMIC DNA]</scope>
    <source>
        <strain evidence="3">cv. Monte Gargano</strain>
    </source>
</reference>
<accession>R0HN42</accession>
<evidence type="ECO:0000313" key="2">
    <source>
        <dbReference type="EMBL" id="EOA25343.1"/>
    </source>
</evidence>